<evidence type="ECO:0000313" key="2">
    <source>
        <dbReference type="EMBL" id="MFD0836686.1"/>
    </source>
</evidence>
<protein>
    <submittedName>
        <fullName evidence="2">DUF262 domain-containing protein</fullName>
    </submittedName>
</protein>
<dbReference type="EMBL" id="JBHTIB010000012">
    <property type="protein sequence ID" value="MFD0836686.1"/>
    <property type="molecule type" value="Genomic_DNA"/>
</dbReference>
<feature type="domain" description="GmrSD restriction endonucleases N-terminal" evidence="1">
    <location>
        <begin position="6"/>
        <end position="230"/>
    </location>
</feature>
<comment type="caution">
    <text evidence="2">The sequence shown here is derived from an EMBL/GenBank/DDBJ whole genome shotgun (WGS) entry which is preliminary data.</text>
</comment>
<gene>
    <name evidence="2" type="ORF">ACFQ0I_12985</name>
</gene>
<evidence type="ECO:0000313" key="3">
    <source>
        <dbReference type="Proteomes" id="UP001597011"/>
    </source>
</evidence>
<reference evidence="3" key="1">
    <citation type="journal article" date="2019" name="Int. J. Syst. Evol. Microbiol.">
        <title>The Global Catalogue of Microorganisms (GCM) 10K type strain sequencing project: providing services to taxonomists for standard genome sequencing and annotation.</title>
        <authorList>
            <consortium name="The Broad Institute Genomics Platform"/>
            <consortium name="The Broad Institute Genome Sequencing Center for Infectious Disease"/>
            <person name="Wu L."/>
            <person name="Ma J."/>
        </authorList>
    </citation>
    <scope>NUCLEOTIDE SEQUENCE [LARGE SCALE GENOMIC DNA]</scope>
    <source>
        <strain evidence="3">CCUG 60529</strain>
    </source>
</reference>
<keyword evidence="3" id="KW-1185">Reference proteome</keyword>
<dbReference type="Pfam" id="PF03235">
    <property type="entry name" value="GmrSD_N"/>
    <property type="match status" value="1"/>
</dbReference>
<dbReference type="InterPro" id="IPR004919">
    <property type="entry name" value="GmrSD_N"/>
</dbReference>
<dbReference type="Proteomes" id="UP001597011">
    <property type="component" value="Unassembled WGS sequence"/>
</dbReference>
<sequence>MGYTLYKLLEENTVKIPLIQRDYAQGRASEEKVRNDFIDKIKSNLLEENKKLNLDFVYGYTTKHSNDNLNFIPLDGQQRLTTLWLIHWYFAIKEGILKDGRDKNSEILLLGFTYETRISSKRFCEKLVQNPLIFDNKTKSLKDKIVDASWFMSSWNNDPTIKAMLNMIDTIHTRMCSIENVWHKLTEENRITFDYIDIKSEEFKLTDELYIKMNSRGKPLTPFENFKAIFSQVLNDENSDYYKEKIEYENSKVTYQQYFSFKVDGKWTDLFWDYKDTRDNLDDNFLNFFYYIAEMLHYRENKEDDFQRNFEYLETVFSKKKNVDFLFKSLDLLVGIKDKKLFFDTIFSIDEYQIGKVKLFGETNTDLFFKSFTNSSFEVLLRVLFYGLLKYLIETKTTQPTDDLINFIRILRNMLLRVRQINTSKRIEVISNLRLPYFNSYVQFIDGFIKNITEEKAVYHSFVNNSFKGFTQDSFTLEKKKINSLLKNPQIEKNIYKLEDHNYVYGIPDNFIIEDENFEEKVEAFYEIWNFDKVSNSELVRALLTKGDFSVTTHDYSKLGYIKYFGTEDYWNRIIAPSNEDEKQNTKKILNQFLTEYINSVKDAILDRLDEMLNAYSSEDKDWRYYFIKYKEITSPYFGRLNLFSWNDKDGFNINSLGNSGVQPLASHHLNPYLITIRKKLIECGFSTEIVKHYNGRYSEELSFLSLPKDIKLYVDYGCFKLHNLVNLKNHQYIINEFNMEKEDDYYILKELKGTDKIETAILFCTKVLQSNYLS</sequence>
<name>A0ABW3BUE5_9FLAO</name>
<dbReference type="RefSeq" id="WP_379942918.1">
    <property type="nucleotide sequence ID" value="NZ_JBHTIB010000012.1"/>
</dbReference>
<proteinExistence type="predicted"/>
<accession>A0ABW3BUE5</accession>
<evidence type="ECO:0000259" key="1">
    <source>
        <dbReference type="Pfam" id="PF03235"/>
    </source>
</evidence>
<organism evidence="2 3">
    <name type="scientific">Mariniflexile aquimaris</name>
    <dbReference type="NCBI Taxonomy" id="881009"/>
    <lineage>
        <taxon>Bacteria</taxon>
        <taxon>Pseudomonadati</taxon>
        <taxon>Bacteroidota</taxon>
        <taxon>Flavobacteriia</taxon>
        <taxon>Flavobacteriales</taxon>
        <taxon>Flavobacteriaceae</taxon>
        <taxon>Mariniflexile</taxon>
    </lineage>
</organism>